<feature type="domain" description="Haemin-degrading HemS/ChuX" evidence="1">
    <location>
        <begin position="214"/>
        <end position="345"/>
    </location>
</feature>
<comment type="caution">
    <text evidence="2">The sequence shown here is derived from an EMBL/GenBank/DDBJ whole genome shotgun (WGS) entry which is preliminary data.</text>
</comment>
<sequence length="354" mass="39124">MTETSTVSKELSAAEIRAARADNPKMRDRDFADKMGISEAQLVAAYVGVKATRIAGDMDSIMPELEKLGEVMALTRNESCVIEKVGEYGNFTPGKHAGLVVNEEIDLRMFPSRWVHGFAIEEETEGGMRRTIQVFDAAGDAVHKVFLRDGSNAEAWPGVVAALKIEDQSDTLAVEPREPVEPAKGDPAKADTLRAEWDKLTDTHQFLMLTRKMKMNRLGAYRMAGAPYARRLHNETVEKLLHRAAERAVPIMVFVGNQGCIEIHTGPINKVAEMGPWINVLDPGFNLHLRRDHVAEVYAVTKSTKRGDAISIEAFDARGYLIAQFFGVLREEGAAEKWNALVAEFDTLEEAATA</sequence>
<accession>A0AAJ1UCG3</accession>
<dbReference type="EMBL" id="JANFFA010000001">
    <property type="protein sequence ID" value="MDQ2093387.1"/>
    <property type="molecule type" value="Genomic_DNA"/>
</dbReference>
<organism evidence="2 3">
    <name type="scientific">Rhodalgimonas zhirmunskyi</name>
    <dbReference type="NCBI Taxonomy" id="2964767"/>
    <lineage>
        <taxon>Bacteria</taxon>
        <taxon>Pseudomonadati</taxon>
        <taxon>Pseudomonadota</taxon>
        <taxon>Alphaproteobacteria</taxon>
        <taxon>Rhodobacterales</taxon>
        <taxon>Roseobacteraceae</taxon>
        <taxon>Rhodalgimonas</taxon>
    </lineage>
</organism>
<name>A0AAJ1UCG3_9RHOB</name>
<dbReference type="Proteomes" id="UP001227162">
    <property type="component" value="Unassembled WGS sequence"/>
</dbReference>
<dbReference type="RefSeq" id="WP_317624979.1">
    <property type="nucleotide sequence ID" value="NZ_JANFFA010000001.1"/>
</dbReference>
<dbReference type="InterPro" id="IPR007845">
    <property type="entry name" value="HemS/ChuX_dom"/>
</dbReference>
<dbReference type="Gene3D" id="3.40.1570.10">
    <property type="entry name" value="HemS/ChuS/ChuX like domains"/>
    <property type="match status" value="2"/>
</dbReference>
<evidence type="ECO:0000313" key="2">
    <source>
        <dbReference type="EMBL" id="MDQ2093387.1"/>
    </source>
</evidence>
<reference evidence="2" key="1">
    <citation type="submission" date="2022-07" db="EMBL/GenBank/DDBJ databases">
        <authorList>
            <person name="Otstavnykh N."/>
            <person name="Isaeva M."/>
            <person name="Bystritskaya E."/>
        </authorList>
    </citation>
    <scope>NUCLEOTIDE SEQUENCE</scope>
    <source>
        <strain evidence="2">10Alg 79</strain>
    </source>
</reference>
<proteinExistence type="predicted"/>
<dbReference type="SUPFAM" id="SSF144064">
    <property type="entry name" value="Heme iron utilization protein-like"/>
    <property type="match status" value="1"/>
</dbReference>
<evidence type="ECO:0000313" key="3">
    <source>
        <dbReference type="Proteomes" id="UP001227162"/>
    </source>
</evidence>
<dbReference type="AlphaFoldDB" id="A0AAJ1UCG3"/>
<dbReference type="CDD" id="cd16830">
    <property type="entry name" value="HemS-like_N"/>
    <property type="match status" value="1"/>
</dbReference>
<reference evidence="2" key="2">
    <citation type="submission" date="2023-04" db="EMBL/GenBank/DDBJ databases">
        <title>'Rhodoalgimonas zhirmunskyi' gen. nov., isolated from a red alga.</title>
        <authorList>
            <person name="Nedashkovskaya O.I."/>
            <person name="Otstavnykh N.Y."/>
            <person name="Bystritskaya E.P."/>
            <person name="Balabanova L.A."/>
            <person name="Isaeva M.P."/>
        </authorList>
    </citation>
    <scope>NUCLEOTIDE SEQUENCE</scope>
    <source>
        <strain evidence="2">10Alg 79</strain>
    </source>
</reference>
<gene>
    <name evidence="2" type="ORF">NOI20_04635</name>
</gene>
<evidence type="ECO:0000259" key="1">
    <source>
        <dbReference type="Pfam" id="PF05171"/>
    </source>
</evidence>
<keyword evidence="3" id="KW-1185">Reference proteome</keyword>
<dbReference type="Pfam" id="PF05171">
    <property type="entry name" value="HemS"/>
    <property type="match status" value="2"/>
</dbReference>
<protein>
    <submittedName>
        <fullName evidence="2">Hemin-degrading factor</fullName>
    </submittedName>
</protein>
<dbReference type="GO" id="GO:0006826">
    <property type="term" value="P:iron ion transport"/>
    <property type="evidence" value="ECO:0007669"/>
    <property type="project" value="InterPro"/>
</dbReference>
<feature type="domain" description="Haemin-degrading HemS/ChuX" evidence="1">
    <location>
        <begin position="36"/>
        <end position="163"/>
    </location>
</feature>
<dbReference type="CDD" id="cd16831">
    <property type="entry name" value="HemS-like_C"/>
    <property type="match status" value="1"/>
</dbReference>
<dbReference type="InterPro" id="IPR053733">
    <property type="entry name" value="Heme_Transport_Util_sf"/>
</dbReference>